<feature type="region of interest" description="Disordered" evidence="1">
    <location>
        <begin position="112"/>
        <end position="142"/>
    </location>
</feature>
<gene>
    <name evidence="3" type="ORF">Tci_624984</name>
</gene>
<organism evidence="3">
    <name type="scientific">Tanacetum cinerariifolium</name>
    <name type="common">Dalmatian daisy</name>
    <name type="synonym">Chrysanthemum cinerariifolium</name>
    <dbReference type="NCBI Taxonomy" id="118510"/>
    <lineage>
        <taxon>Eukaryota</taxon>
        <taxon>Viridiplantae</taxon>
        <taxon>Streptophyta</taxon>
        <taxon>Embryophyta</taxon>
        <taxon>Tracheophyta</taxon>
        <taxon>Spermatophyta</taxon>
        <taxon>Magnoliopsida</taxon>
        <taxon>eudicotyledons</taxon>
        <taxon>Gunneridae</taxon>
        <taxon>Pentapetalae</taxon>
        <taxon>asterids</taxon>
        <taxon>campanulids</taxon>
        <taxon>Asterales</taxon>
        <taxon>Asteraceae</taxon>
        <taxon>Asteroideae</taxon>
        <taxon>Anthemideae</taxon>
        <taxon>Anthemidinae</taxon>
        <taxon>Tanacetum</taxon>
    </lineage>
</organism>
<proteinExistence type="predicted"/>
<sequence length="142" mass="15456">LFELSSAILGIILSTSLSIGVNGEGSTISVESHHTSLGAPKTSQPLHSSPSRIPTRQETEVPQPSSPTHTHVADEAASTGLKKTKQVCRATYTKLITKVKRLEKIVKSSQVRRRAKLVVSDDEELEDPSKQGRSMIEEIDQD</sequence>
<protein>
    <submittedName>
        <fullName evidence="3">Uncharacterized protein</fullName>
    </submittedName>
</protein>
<evidence type="ECO:0000256" key="1">
    <source>
        <dbReference type="SAM" id="MobiDB-lite"/>
    </source>
</evidence>
<name>A0A699JTR5_TANCI</name>
<feature type="non-terminal residue" evidence="3">
    <location>
        <position position="142"/>
    </location>
</feature>
<feature type="compositionally biased region" description="Polar residues" evidence="1">
    <location>
        <begin position="41"/>
        <end position="69"/>
    </location>
</feature>
<evidence type="ECO:0000313" key="3">
    <source>
        <dbReference type="EMBL" id="GFA53012.1"/>
    </source>
</evidence>
<accession>A0A699JTR5</accession>
<dbReference type="EMBL" id="BKCJ010440183">
    <property type="protein sequence ID" value="GFA53012.1"/>
    <property type="molecule type" value="Genomic_DNA"/>
</dbReference>
<reference evidence="3" key="1">
    <citation type="journal article" date="2019" name="Sci. Rep.">
        <title>Draft genome of Tanacetum cinerariifolium, the natural source of mosquito coil.</title>
        <authorList>
            <person name="Yamashiro T."/>
            <person name="Shiraishi A."/>
            <person name="Satake H."/>
            <person name="Nakayama K."/>
        </authorList>
    </citation>
    <scope>NUCLEOTIDE SEQUENCE</scope>
</reference>
<feature type="signal peptide" evidence="2">
    <location>
        <begin position="1"/>
        <end position="23"/>
    </location>
</feature>
<evidence type="ECO:0000256" key="2">
    <source>
        <dbReference type="SAM" id="SignalP"/>
    </source>
</evidence>
<feature type="non-terminal residue" evidence="3">
    <location>
        <position position="1"/>
    </location>
</feature>
<feature type="region of interest" description="Disordered" evidence="1">
    <location>
        <begin position="31"/>
        <end position="85"/>
    </location>
</feature>
<feature type="chain" id="PRO_5025332667" evidence="2">
    <location>
        <begin position="24"/>
        <end position="142"/>
    </location>
</feature>
<comment type="caution">
    <text evidence="3">The sequence shown here is derived from an EMBL/GenBank/DDBJ whole genome shotgun (WGS) entry which is preliminary data.</text>
</comment>
<keyword evidence="2" id="KW-0732">Signal</keyword>
<dbReference type="AlphaFoldDB" id="A0A699JTR5"/>